<organism evidence="2">
    <name type="scientific">Siphoviridae sp. ctFSL3</name>
    <dbReference type="NCBI Taxonomy" id="2825404"/>
    <lineage>
        <taxon>Viruses</taxon>
        <taxon>Duplodnaviria</taxon>
        <taxon>Heunggongvirae</taxon>
        <taxon>Uroviricota</taxon>
        <taxon>Caudoviricetes</taxon>
    </lineage>
</organism>
<reference evidence="2" key="1">
    <citation type="journal article" date="2021" name="Proc. Natl. Acad. Sci. U.S.A.">
        <title>A Catalog of Tens of Thousands of Viruses from Human Metagenomes Reveals Hidden Associations with Chronic Diseases.</title>
        <authorList>
            <person name="Tisza M.J."/>
            <person name="Buck C.B."/>
        </authorList>
    </citation>
    <scope>NUCLEOTIDE SEQUENCE</scope>
    <source>
        <strain evidence="2">CtFSL3</strain>
    </source>
</reference>
<accession>A0A8S5PE53</accession>
<dbReference type="Pfam" id="PF14192">
    <property type="entry name" value="DUF4314"/>
    <property type="match status" value="1"/>
</dbReference>
<evidence type="ECO:0000259" key="1">
    <source>
        <dbReference type="Pfam" id="PF14192"/>
    </source>
</evidence>
<feature type="domain" description="DUF4314" evidence="1">
    <location>
        <begin position="6"/>
        <end position="71"/>
    </location>
</feature>
<sequence>MFDITQEQLDKLRMQFPKGVKVRLVKMDDFQAPPIGTEGEVTEVDDTGTIHVQWATGSTLGAIYGEDKVELVDRVVTVCYGKKREWESRNEAIAFYVDCMLNSEGAEQERYLEIYIDLMAGKTLCLDEKSAKK</sequence>
<proteinExistence type="predicted"/>
<evidence type="ECO:0000313" key="2">
    <source>
        <dbReference type="EMBL" id="DAE04731.1"/>
    </source>
</evidence>
<dbReference type="EMBL" id="BK015393">
    <property type="protein sequence ID" value="DAE04731.1"/>
    <property type="molecule type" value="Genomic_DNA"/>
</dbReference>
<protein>
    <recommendedName>
        <fullName evidence="1">DUF4314 domain-containing protein</fullName>
    </recommendedName>
</protein>
<name>A0A8S5PE53_9CAUD</name>
<dbReference type="InterPro" id="IPR025463">
    <property type="entry name" value="DUF4314"/>
</dbReference>